<dbReference type="EMBL" id="SRLO01000051">
    <property type="protein sequence ID" value="TNN80730.1"/>
    <property type="molecule type" value="Genomic_DNA"/>
</dbReference>
<evidence type="ECO:0000313" key="3">
    <source>
        <dbReference type="Proteomes" id="UP000314294"/>
    </source>
</evidence>
<protein>
    <submittedName>
        <fullName evidence="2">Uncharacterized protein</fullName>
    </submittedName>
</protein>
<dbReference type="AlphaFoldDB" id="A0A4Z2IRT6"/>
<evidence type="ECO:0000313" key="2">
    <source>
        <dbReference type="EMBL" id="TNN80730.1"/>
    </source>
</evidence>
<sequence>MQPPPPMPPPPAPPPNAATRFSSCSISSRPALFWKRDIRLTTRGRAAIGVDGKHVGGAAEGADGYPAAVLAETHVLDLDRDRTSTERTEALVSHL</sequence>
<reference evidence="2 3" key="1">
    <citation type="submission" date="2019-03" db="EMBL/GenBank/DDBJ databases">
        <title>First draft genome of Liparis tanakae, snailfish: a comprehensive survey of snailfish specific genes.</title>
        <authorList>
            <person name="Kim W."/>
            <person name="Song I."/>
            <person name="Jeong J.-H."/>
            <person name="Kim D."/>
            <person name="Kim S."/>
            <person name="Ryu S."/>
            <person name="Song J.Y."/>
            <person name="Lee S.K."/>
        </authorList>
    </citation>
    <scope>NUCLEOTIDE SEQUENCE [LARGE SCALE GENOMIC DNA]</scope>
    <source>
        <tissue evidence="2">Muscle</tissue>
    </source>
</reference>
<feature type="compositionally biased region" description="Pro residues" evidence="1">
    <location>
        <begin position="1"/>
        <end position="16"/>
    </location>
</feature>
<gene>
    <name evidence="2" type="ORF">EYF80_008964</name>
</gene>
<comment type="caution">
    <text evidence="2">The sequence shown here is derived from an EMBL/GenBank/DDBJ whole genome shotgun (WGS) entry which is preliminary data.</text>
</comment>
<name>A0A4Z2IRT6_9TELE</name>
<accession>A0A4Z2IRT6</accession>
<feature type="region of interest" description="Disordered" evidence="1">
    <location>
        <begin position="1"/>
        <end position="22"/>
    </location>
</feature>
<dbReference type="Proteomes" id="UP000314294">
    <property type="component" value="Unassembled WGS sequence"/>
</dbReference>
<evidence type="ECO:0000256" key="1">
    <source>
        <dbReference type="SAM" id="MobiDB-lite"/>
    </source>
</evidence>
<keyword evidence="3" id="KW-1185">Reference proteome</keyword>
<proteinExistence type="predicted"/>
<organism evidence="2 3">
    <name type="scientific">Liparis tanakae</name>
    <name type="common">Tanaka's snailfish</name>
    <dbReference type="NCBI Taxonomy" id="230148"/>
    <lineage>
        <taxon>Eukaryota</taxon>
        <taxon>Metazoa</taxon>
        <taxon>Chordata</taxon>
        <taxon>Craniata</taxon>
        <taxon>Vertebrata</taxon>
        <taxon>Euteleostomi</taxon>
        <taxon>Actinopterygii</taxon>
        <taxon>Neopterygii</taxon>
        <taxon>Teleostei</taxon>
        <taxon>Neoteleostei</taxon>
        <taxon>Acanthomorphata</taxon>
        <taxon>Eupercaria</taxon>
        <taxon>Perciformes</taxon>
        <taxon>Cottioidei</taxon>
        <taxon>Cottales</taxon>
        <taxon>Liparidae</taxon>
        <taxon>Liparis</taxon>
    </lineage>
</organism>